<keyword evidence="4" id="KW-1185">Reference proteome</keyword>
<dbReference type="PROSITE" id="PS50937">
    <property type="entry name" value="HTH_MERR_2"/>
    <property type="match status" value="1"/>
</dbReference>
<name>A0ABP6YB65_9ACTN</name>
<dbReference type="CDD" id="cd00592">
    <property type="entry name" value="HTH_MerR-like"/>
    <property type="match status" value="1"/>
</dbReference>
<dbReference type="PANTHER" id="PTHR30204:SF97">
    <property type="entry name" value="MERR FAMILY REGULATORY PROTEIN"/>
    <property type="match status" value="1"/>
</dbReference>
<evidence type="ECO:0000256" key="1">
    <source>
        <dbReference type="ARBA" id="ARBA00023125"/>
    </source>
</evidence>
<dbReference type="PANTHER" id="PTHR30204">
    <property type="entry name" value="REDOX-CYCLING DRUG-SENSING TRANSCRIPTIONAL ACTIVATOR SOXR"/>
    <property type="match status" value="1"/>
</dbReference>
<dbReference type="RefSeq" id="WP_345568686.1">
    <property type="nucleotide sequence ID" value="NZ_BAABDQ010000018.1"/>
</dbReference>
<dbReference type="InterPro" id="IPR047057">
    <property type="entry name" value="MerR_fam"/>
</dbReference>
<dbReference type="Pfam" id="PF13411">
    <property type="entry name" value="MerR_1"/>
    <property type="match status" value="1"/>
</dbReference>
<protein>
    <submittedName>
        <fullName evidence="3">MerR family transcriptional regulator</fullName>
    </submittedName>
</protein>
<dbReference type="Gene3D" id="1.10.1660.10">
    <property type="match status" value="1"/>
</dbReference>
<gene>
    <name evidence="3" type="ORF">GCM10022419_070930</name>
</gene>
<dbReference type="InterPro" id="IPR009061">
    <property type="entry name" value="DNA-bd_dom_put_sf"/>
</dbReference>
<proteinExistence type="predicted"/>
<organism evidence="3 4">
    <name type="scientific">Nonomuraea rosea</name>
    <dbReference type="NCBI Taxonomy" id="638574"/>
    <lineage>
        <taxon>Bacteria</taxon>
        <taxon>Bacillati</taxon>
        <taxon>Actinomycetota</taxon>
        <taxon>Actinomycetes</taxon>
        <taxon>Streptosporangiales</taxon>
        <taxon>Streptosporangiaceae</taxon>
        <taxon>Nonomuraea</taxon>
    </lineage>
</organism>
<evidence type="ECO:0000313" key="4">
    <source>
        <dbReference type="Proteomes" id="UP001500630"/>
    </source>
</evidence>
<accession>A0ABP6YB65</accession>
<comment type="caution">
    <text evidence="3">The sequence shown here is derived from an EMBL/GenBank/DDBJ whole genome shotgun (WGS) entry which is preliminary data.</text>
</comment>
<keyword evidence="1" id="KW-0238">DNA-binding</keyword>
<dbReference type="Proteomes" id="UP001500630">
    <property type="component" value="Unassembled WGS sequence"/>
</dbReference>
<dbReference type="EMBL" id="BAABDQ010000018">
    <property type="protein sequence ID" value="GAA3579257.1"/>
    <property type="molecule type" value="Genomic_DNA"/>
</dbReference>
<dbReference type="InterPro" id="IPR000551">
    <property type="entry name" value="MerR-type_HTH_dom"/>
</dbReference>
<sequence length="135" mass="14510">MAESSMNAGLTIGELAARFGLPAHVLRHWESAGLLAPARDGSGHRRYGPADLRRVAMIRMGKEAGLGLTALRHLLSTPDPMDHADLLASHVRALEQRIALAQAAKELIEHALACPLSFDDCPHAREQIDARIPGA</sequence>
<reference evidence="4" key="1">
    <citation type="journal article" date="2019" name="Int. J. Syst. Evol. Microbiol.">
        <title>The Global Catalogue of Microorganisms (GCM) 10K type strain sequencing project: providing services to taxonomists for standard genome sequencing and annotation.</title>
        <authorList>
            <consortium name="The Broad Institute Genomics Platform"/>
            <consortium name="The Broad Institute Genome Sequencing Center for Infectious Disease"/>
            <person name="Wu L."/>
            <person name="Ma J."/>
        </authorList>
    </citation>
    <scope>NUCLEOTIDE SEQUENCE [LARGE SCALE GENOMIC DNA]</scope>
    <source>
        <strain evidence="4">JCM 17326</strain>
    </source>
</reference>
<feature type="domain" description="HTH merR-type" evidence="2">
    <location>
        <begin position="9"/>
        <end position="77"/>
    </location>
</feature>
<evidence type="ECO:0000259" key="2">
    <source>
        <dbReference type="PROSITE" id="PS50937"/>
    </source>
</evidence>
<evidence type="ECO:0000313" key="3">
    <source>
        <dbReference type="EMBL" id="GAA3579257.1"/>
    </source>
</evidence>
<dbReference type="PRINTS" id="PR00040">
    <property type="entry name" value="HTHMERR"/>
</dbReference>
<dbReference type="SUPFAM" id="SSF46955">
    <property type="entry name" value="Putative DNA-binding domain"/>
    <property type="match status" value="1"/>
</dbReference>
<dbReference type="SMART" id="SM00422">
    <property type="entry name" value="HTH_MERR"/>
    <property type="match status" value="1"/>
</dbReference>